<accession>F0GVC0</accession>
<name>F0GVC0_9FIRM</name>
<evidence type="ECO:0000256" key="2">
    <source>
        <dbReference type="ARBA" id="ARBA00022723"/>
    </source>
</evidence>
<keyword evidence="4 6" id="KW-0862">Zinc</keyword>
<dbReference type="PATRIC" id="fig|879305.3.peg.753"/>
<dbReference type="InterPro" id="IPR013647">
    <property type="entry name" value="OligopepF_N_dom"/>
</dbReference>
<organism evidence="9 10">
    <name type="scientific">Anaerococcus prevotii ACS-065-V-Col13</name>
    <dbReference type="NCBI Taxonomy" id="879305"/>
    <lineage>
        <taxon>Bacteria</taxon>
        <taxon>Bacillati</taxon>
        <taxon>Bacillota</taxon>
        <taxon>Tissierellia</taxon>
        <taxon>Tissierellales</taxon>
        <taxon>Peptoniphilaceae</taxon>
        <taxon>Anaerococcus</taxon>
    </lineage>
</organism>
<dbReference type="STRING" id="879305.HMPREF9290_1214"/>
<keyword evidence="2 6" id="KW-0479">Metal-binding</keyword>
<dbReference type="InterPro" id="IPR042088">
    <property type="entry name" value="OligoPept_F_C"/>
</dbReference>
<dbReference type="EMBL" id="AEXM01000013">
    <property type="protein sequence ID" value="EGC82310.1"/>
    <property type="molecule type" value="Genomic_DNA"/>
</dbReference>
<dbReference type="GO" id="GO:0006508">
    <property type="term" value="P:proteolysis"/>
    <property type="evidence" value="ECO:0007669"/>
    <property type="project" value="UniProtKB-KW"/>
</dbReference>
<dbReference type="SUPFAM" id="SSF55486">
    <property type="entry name" value="Metalloproteases ('zincins'), catalytic domain"/>
    <property type="match status" value="1"/>
</dbReference>
<dbReference type="InterPro" id="IPR001567">
    <property type="entry name" value="Pept_M3A_M3B_dom"/>
</dbReference>
<dbReference type="EC" id="3.4.24.-" evidence="6"/>
<evidence type="ECO:0000256" key="1">
    <source>
        <dbReference type="ARBA" id="ARBA00022670"/>
    </source>
</evidence>
<dbReference type="InterPro" id="IPR004438">
    <property type="entry name" value="Peptidase_M3B"/>
</dbReference>
<dbReference type="eggNOG" id="COG1164">
    <property type="taxonomic scope" value="Bacteria"/>
</dbReference>
<dbReference type="Gene3D" id="1.20.140.70">
    <property type="entry name" value="Oligopeptidase f, N-terminal domain"/>
    <property type="match status" value="1"/>
</dbReference>
<dbReference type="Gene3D" id="1.10.1370.20">
    <property type="entry name" value="Oligoendopeptidase f, C-terminal domain"/>
    <property type="match status" value="1"/>
</dbReference>
<dbReference type="GO" id="GO:0004222">
    <property type="term" value="F:metalloendopeptidase activity"/>
    <property type="evidence" value="ECO:0007669"/>
    <property type="project" value="UniProtKB-UniRule"/>
</dbReference>
<comment type="similarity">
    <text evidence="6">Belongs to the peptidase M3B family.</text>
</comment>
<dbReference type="RefSeq" id="WP_004834727.1">
    <property type="nucleotide sequence ID" value="NZ_AEXM01000013.1"/>
</dbReference>
<dbReference type="Pfam" id="PF01432">
    <property type="entry name" value="Peptidase_M3"/>
    <property type="match status" value="1"/>
</dbReference>
<feature type="domain" description="Peptidase M3A/M3B catalytic" evidence="7">
    <location>
        <begin position="203"/>
        <end position="578"/>
    </location>
</feature>
<evidence type="ECO:0000256" key="3">
    <source>
        <dbReference type="ARBA" id="ARBA00022801"/>
    </source>
</evidence>
<protein>
    <recommendedName>
        <fullName evidence="6">Oligopeptidase F</fullName>
        <ecNumber evidence="6">3.4.24.-</ecNumber>
    </recommendedName>
</protein>
<sequence>MKKRSEVDLKETWKIEDMYANDEIFYKEIENVKKKALDFSNNYKKIDSKEKLYKSLKEYSDITGLMDDLYTFAGISMEVDTTDESMAKRYAKLSDEGSDISGIISFYEPYLSRLSENLLEETKNEHPEFAYFIENIEKKKAHLLGDETEAVLAKLAPTLDAPYKNYNDMRYGDMEFDNFTYNGEEIVLNHNTFEEYLETDLRTDIRREAFKRYHDVLRKYENADASVYNTQITNEKREADIRGYESVFHFLLARQDVDFDIYENQLDTIMEKLAPHMRKYANIIKKHYGLSEMTYADLKLGIDPSYEIEVDIDKARDYILDGLSPLGEEYGSYLKKAFSDRWIDYSQNIGKRTGAFCASPYNSHPYIMTTYNNSMSQVMTLAHELGHACQGIYTNDNQEALVADMSMYFVESPSTANEITMERYLLNRAKDKRERLWVLSTMIGKTYYHNFVTHFLEASFQRDVYRAIEKGESLGANDFNRIFRENLEKFWADSVKLNDGSELTWMRQPHYYMGLYPYTYSAGLTIGTVISDKIVNGSDSDREKWIEVLKMGGSKGPIDLAKEAGVDMTNTKAVEETIDFIGLIIDEIDSLLDELDMYK</sequence>
<evidence type="ECO:0000313" key="10">
    <source>
        <dbReference type="Proteomes" id="UP000005286"/>
    </source>
</evidence>
<dbReference type="InterPro" id="IPR034009">
    <property type="entry name" value="M3B_PepF_4"/>
</dbReference>
<comment type="function">
    <text evidence="6">Has oligopeptidase activity and degrades a variety of small bioactive peptides.</text>
</comment>
<dbReference type="CDD" id="cd09609">
    <property type="entry name" value="M3B_PepF"/>
    <property type="match status" value="1"/>
</dbReference>
<evidence type="ECO:0000313" key="9">
    <source>
        <dbReference type="EMBL" id="EGC82310.1"/>
    </source>
</evidence>
<keyword evidence="5 6" id="KW-0482">Metalloprotease</keyword>
<keyword evidence="3 6" id="KW-0378">Hydrolase</keyword>
<dbReference type="GO" id="GO:0046872">
    <property type="term" value="F:metal ion binding"/>
    <property type="evidence" value="ECO:0007669"/>
    <property type="project" value="UniProtKB-UniRule"/>
</dbReference>
<dbReference type="Proteomes" id="UP000005286">
    <property type="component" value="Unassembled WGS sequence"/>
</dbReference>
<dbReference type="Pfam" id="PF08439">
    <property type="entry name" value="Peptidase_M3_N"/>
    <property type="match status" value="1"/>
</dbReference>
<evidence type="ECO:0000256" key="6">
    <source>
        <dbReference type="RuleBase" id="RU368091"/>
    </source>
</evidence>
<keyword evidence="10" id="KW-1185">Reference proteome</keyword>
<dbReference type="AlphaFoldDB" id="F0GVC0"/>
<comment type="caution">
    <text evidence="9">The sequence shown here is derived from an EMBL/GenBank/DDBJ whole genome shotgun (WGS) entry which is preliminary data.</text>
</comment>
<reference evidence="9 10" key="1">
    <citation type="submission" date="2011-01" db="EMBL/GenBank/DDBJ databases">
        <authorList>
            <person name="Durkin A.S."/>
            <person name="Madupu R."/>
            <person name="Torralba M."/>
            <person name="Gillis M."/>
            <person name="Methe B."/>
            <person name="Sutton G."/>
            <person name="Nelson K.E."/>
        </authorList>
    </citation>
    <scope>NUCLEOTIDE SEQUENCE [LARGE SCALE GENOMIC DNA]</scope>
    <source>
        <strain evidence="9 10">ACS-065-V-Col13</strain>
    </source>
</reference>
<evidence type="ECO:0000256" key="4">
    <source>
        <dbReference type="ARBA" id="ARBA00022833"/>
    </source>
</evidence>
<keyword evidence="1 6" id="KW-0645">Protease</keyword>
<evidence type="ECO:0000256" key="5">
    <source>
        <dbReference type="ARBA" id="ARBA00023049"/>
    </source>
</evidence>
<evidence type="ECO:0000259" key="8">
    <source>
        <dbReference type="Pfam" id="PF08439"/>
    </source>
</evidence>
<comment type="cofactor">
    <cofactor evidence="6">
        <name>Zn(2+)</name>
        <dbReference type="ChEBI" id="CHEBI:29105"/>
    </cofactor>
    <text evidence="6">Binds 1 zinc ion.</text>
</comment>
<proteinExistence type="inferred from homology"/>
<gene>
    <name evidence="9" type="primary">pepF</name>
    <name evidence="9" type="ORF">HMPREF9290_1214</name>
</gene>
<feature type="domain" description="Oligopeptidase F N-terminal" evidence="8">
    <location>
        <begin position="113"/>
        <end position="176"/>
    </location>
</feature>
<evidence type="ECO:0000259" key="7">
    <source>
        <dbReference type="Pfam" id="PF01432"/>
    </source>
</evidence>
<dbReference type="NCBIfam" id="TIGR00181">
    <property type="entry name" value="pepF"/>
    <property type="match status" value="1"/>
</dbReference>